<comment type="caution">
    <text evidence="8">The sequence shown here is derived from an EMBL/GenBank/DDBJ whole genome shotgun (WGS) entry which is preliminary data.</text>
</comment>
<gene>
    <name evidence="8" type="ORF">MOMA_02605</name>
</gene>
<dbReference type="NCBIfam" id="NF038091">
    <property type="entry name" value="T4SS_VirB10"/>
    <property type="match status" value="1"/>
</dbReference>
<accession>L2F8N1</accession>
<keyword evidence="6" id="KW-0472">Membrane</keyword>
<reference evidence="8 9" key="1">
    <citation type="journal article" date="2013" name="Genome Announc.">
        <title>Genome Sequence of Moraxella macacae 0408225, a Novel Bacterial Species Isolated from a Cynomolgus Macaque with Epistaxis.</title>
        <authorList>
            <person name="Ladner J.T."/>
            <person name="Whitehouse C.A."/>
            <person name="Koroleva G.I."/>
            <person name="Palacios G.F."/>
        </authorList>
    </citation>
    <scope>NUCLEOTIDE SEQUENCE [LARGE SCALE GENOMIC DNA]</scope>
    <source>
        <strain evidence="8 9">0408225</strain>
    </source>
</reference>
<dbReference type="RefSeq" id="WP_009767080.1">
    <property type="nucleotide sequence ID" value="NZ_ANIN01000001.1"/>
</dbReference>
<evidence type="ECO:0000256" key="7">
    <source>
        <dbReference type="SAM" id="MobiDB-lite"/>
    </source>
</evidence>
<name>L2F8N1_9GAMM</name>
<keyword evidence="5" id="KW-1133">Transmembrane helix</keyword>
<evidence type="ECO:0000256" key="1">
    <source>
        <dbReference type="ARBA" id="ARBA00004162"/>
    </source>
</evidence>
<dbReference type="STRING" id="1230338.MOMA_02605"/>
<dbReference type="AlphaFoldDB" id="L2F8N1"/>
<dbReference type="GO" id="GO:0005886">
    <property type="term" value="C:plasma membrane"/>
    <property type="evidence" value="ECO:0007669"/>
    <property type="project" value="UniProtKB-SubCell"/>
</dbReference>
<dbReference type="Pfam" id="PF03743">
    <property type="entry name" value="TrbI"/>
    <property type="match status" value="1"/>
</dbReference>
<evidence type="ECO:0000256" key="5">
    <source>
        <dbReference type="ARBA" id="ARBA00022989"/>
    </source>
</evidence>
<protein>
    <submittedName>
        <fullName evidence="8">TrwE protein</fullName>
    </submittedName>
</protein>
<dbReference type="OrthoDB" id="9766860at2"/>
<dbReference type="PATRIC" id="fig|1230338.3.peg.568"/>
<dbReference type="Proteomes" id="UP000023795">
    <property type="component" value="Unassembled WGS sequence"/>
</dbReference>
<evidence type="ECO:0000256" key="4">
    <source>
        <dbReference type="ARBA" id="ARBA00022692"/>
    </source>
</evidence>
<dbReference type="EMBL" id="ANIN01000001">
    <property type="protein sequence ID" value="ELA09260.1"/>
    <property type="molecule type" value="Genomic_DNA"/>
</dbReference>
<keyword evidence="3" id="KW-1003">Cell membrane</keyword>
<comment type="subcellular location">
    <subcellularLocation>
        <location evidence="1">Cell membrane</location>
        <topology evidence="1">Single-pass membrane protein</topology>
    </subcellularLocation>
</comment>
<evidence type="ECO:0000256" key="6">
    <source>
        <dbReference type="ARBA" id="ARBA00023136"/>
    </source>
</evidence>
<keyword evidence="9" id="KW-1185">Reference proteome</keyword>
<dbReference type="InterPro" id="IPR042217">
    <property type="entry name" value="T4SS_VirB10/TrbI"/>
</dbReference>
<evidence type="ECO:0000313" key="8">
    <source>
        <dbReference type="EMBL" id="ELA09260.1"/>
    </source>
</evidence>
<feature type="compositionally biased region" description="Polar residues" evidence="7">
    <location>
        <begin position="1"/>
        <end position="10"/>
    </location>
</feature>
<sequence length="231" mass="25010">MAKKASTSTENRSDHKNNLAKNLEPTSTTGVSASKMGDMSLLLVRGTTIPCVLKTKIDSTYQGFATCQITKDVYSANGKTLLIERGSSVFGEQNVQLNQGQARVFVLWTRIDTPNGITININSPATGQLGEMGVGARVNNHFAQRFGSAIMLSFIQDAIKAGTTHLQKQEKQGDNSTNIENTSNTTSKLAEEALKNSINIPPTATINQGSLISITVARDVDFSDVYKLQRR</sequence>
<dbReference type="Gene3D" id="2.40.128.260">
    <property type="entry name" value="Type IV secretion system, VirB10/TraB/TrbI"/>
    <property type="match status" value="2"/>
</dbReference>
<dbReference type="InterPro" id="IPR005498">
    <property type="entry name" value="T4SS_VirB10/TraB/TrbI"/>
</dbReference>
<dbReference type="CDD" id="cd16429">
    <property type="entry name" value="VirB10"/>
    <property type="match status" value="1"/>
</dbReference>
<evidence type="ECO:0000256" key="3">
    <source>
        <dbReference type="ARBA" id="ARBA00022475"/>
    </source>
</evidence>
<keyword evidence="4" id="KW-0812">Transmembrane</keyword>
<proteinExistence type="inferred from homology"/>
<feature type="region of interest" description="Disordered" evidence="7">
    <location>
        <begin position="1"/>
        <end position="32"/>
    </location>
</feature>
<dbReference type="InterPro" id="IPR047695">
    <property type="entry name" value="T4SS_VirB10/PtlG"/>
</dbReference>
<organism evidence="8 9">
    <name type="scientific">Moraxella macacae 0408225</name>
    <dbReference type="NCBI Taxonomy" id="1230338"/>
    <lineage>
        <taxon>Bacteria</taxon>
        <taxon>Pseudomonadati</taxon>
        <taxon>Pseudomonadota</taxon>
        <taxon>Gammaproteobacteria</taxon>
        <taxon>Moraxellales</taxon>
        <taxon>Moraxellaceae</taxon>
        <taxon>Moraxella</taxon>
    </lineage>
</organism>
<evidence type="ECO:0000256" key="2">
    <source>
        <dbReference type="ARBA" id="ARBA00010265"/>
    </source>
</evidence>
<dbReference type="eggNOG" id="COG2948">
    <property type="taxonomic scope" value="Bacteria"/>
</dbReference>
<evidence type="ECO:0000313" key="9">
    <source>
        <dbReference type="Proteomes" id="UP000023795"/>
    </source>
</evidence>
<comment type="similarity">
    <text evidence="2">Belongs to the TrbI/VirB10 family.</text>
</comment>